<proteinExistence type="predicted"/>
<comment type="caution">
    <text evidence="1">The sequence shown here is derived from an EMBL/GenBank/DDBJ whole genome shotgun (WGS) entry which is preliminary data.</text>
</comment>
<dbReference type="AlphaFoldDB" id="A0A1R3IRC1"/>
<evidence type="ECO:0000313" key="1">
    <source>
        <dbReference type="EMBL" id="OMO85117.1"/>
    </source>
</evidence>
<gene>
    <name evidence="1" type="ORF">CCACVL1_10410</name>
</gene>
<name>A0A1R3IRC1_COCAP</name>
<dbReference type="Proteomes" id="UP000188268">
    <property type="component" value="Unassembled WGS sequence"/>
</dbReference>
<keyword evidence="2" id="KW-1185">Reference proteome</keyword>
<dbReference type="Gramene" id="OMO85117">
    <property type="protein sequence ID" value="OMO85117"/>
    <property type="gene ID" value="CCACVL1_10410"/>
</dbReference>
<sequence length="33" mass="3512">MLLLPGRPPCCGCQLLLPPPKLKGSDPNPNLTQ</sequence>
<organism evidence="1 2">
    <name type="scientific">Corchorus capsularis</name>
    <name type="common">Jute</name>
    <dbReference type="NCBI Taxonomy" id="210143"/>
    <lineage>
        <taxon>Eukaryota</taxon>
        <taxon>Viridiplantae</taxon>
        <taxon>Streptophyta</taxon>
        <taxon>Embryophyta</taxon>
        <taxon>Tracheophyta</taxon>
        <taxon>Spermatophyta</taxon>
        <taxon>Magnoliopsida</taxon>
        <taxon>eudicotyledons</taxon>
        <taxon>Gunneridae</taxon>
        <taxon>Pentapetalae</taxon>
        <taxon>rosids</taxon>
        <taxon>malvids</taxon>
        <taxon>Malvales</taxon>
        <taxon>Malvaceae</taxon>
        <taxon>Grewioideae</taxon>
        <taxon>Apeibeae</taxon>
        <taxon>Corchorus</taxon>
    </lineage>
</organism>
<dbReference type="EMBL" id="AWWV01009645">
    <property type="protein sequence ID" value="OMO85117.1"/>
    <property type="molecule type" value="Genomic_DNA"/>
</dbReference>
<evidence type="ECO:0000313" key="2">
    <source>
        <dbReference type="Proteomes" id="UP000188268"/>
    </source>
</evidence>
<reference evidence="1 2" key="1">
    <citation type="submission" date="2013-09" db="EMBL/GenBank/DDBJ databases">
        <title>Corchorus capsularis genome sequencing.</title>
        <authorList>
            <person name="Alam M."/>
            <person name="Haque M.S."/>
            <person name="Islam M.S."/>
            <person name="Emdad E.M."/>
            <person name="Islam M.M."/>
            <person name="Ahmed B."/>
            <person name="Halim A."/>
            <person name="Hossen Q.M.M."/>
            <person name="Hossain M.Z."/>
            <person name="Ahmed R."/>
            <person name="Khan M.M."/>
            <person name="Islam R."/>
            <person name="Rashid M.M."/>
            <person name="Khan S.A."/>
            <person name="Rahman M.S."/>
            <person name="Alam M."/>
        </authorList>
    </citation>
    <scope>NUCLEOTIDE SEQUENCE [LARGE SCALE GENOMIC DNA]</scope>
    <source>
        <strain evidence="2">cv. CVL-1</strain>
        <tissue evidence="1">Whole seedling</tissue>
    </source>
</reference>
<protein>
    <submittedName>
        <fullName evidence="1">Uncharacterized protein</fullName>
    </submittedName>
</protein>
<accession>A0A1R3IRC1</accession>